<dbReference type="PANTHER" id="PTHR46696:SF6">
    <property type="entry name" value="P450, PUTATIVE (EUROFUNG)-RELATED"/>
    <property type="match status" value="1"/>
</dbReference>
<dbReference type="GO" id="GO:0020037">
    <property type="term" value="F:heme binding"/>
    <property type="evidence" value="ECO:0007669"/>
    <property type="project" value="InterPro"/>
</dbReference>
<evidence type="ECO:0000256" key="7">
    <source>
        <dbReference type="RuleBase" id="RU000461"/>
    </source>
</evidence>
<keyword evidence="9" id="KW-1185">Reference proteome</keyword>
<dbReference type="PANTHER" id="PTHR46696">
    <property type="entry name" value="P450, PUTATIVE (EUROFUNG)-RELATED"/>
    <property type="match status" value="1"/>
</dbReference>
<dbReference type="InterPro" id="IPR002397">
    <property type="entry name" value="Cyt_P450_B"/>
</dbReference>
<reference evidence="8 9" key="1">
    <citation type="submission" date="2019-11" db="EMBL/GenBank/DDBJ databases">
        <title>Complete genome sequence of Corynebacterium kalinowskii 1959, a novel Corynebacterium species isolated from soil of a small paddock in Vilsendorf, Germany.</title>
        <authorList>
            <person name="Schaffert L."/>
            <person name="Ruwe M."/>
            <person name="Milse J."/>
            <person name="Hanuschka K."/>
            <person name="Ortseifen V."/>
            <person name="Droste J."/>
            <person name="Brandt D."/>
            <person name="Schlueter L."/>
            <person name="Kutter Y."/>
            <person name="Vinke S."/>
            <person name="Viehoefer P."/>
            <person name="Jacob L."/>
            <person name="Luebke N.-C."/>
            <person name="Schulte-Berndt E."/>
            <person name="Hain C."/>
            <person name="Linder M."/>
            <person name="Schmidt P."/>
            <person name="Wollenschlaeger L."/>
            <person name="Luttermann T."/>
            <person name="Thieme E."/>
            <person name="Hassa J."/>
            <person name="Haak M."/>
            <person name="Wittchen M."/>
            <person name="Mentz A."/>
            <person name="Persicke M."/>
            <person name="Busche T."/>
            <person name="Ruckert C."/>
        </authorList>
    </citation>
    <scope>NUCLEOTIDE SEQUENCE [LARGE SCALE GENOMIC DNA]</scope>
    <source>
        <strain evidence="8 9">2039</strain>
    </source>
</reference>
<keyword evidence="3 7" id="KW-0479">Metal-binding</keyword>
<dbReference type="AlphaFoldDB" id="A0A6B8VYU5"/>
<dbReference type="Gene3D" id="1.10.630.10">
    <property type="entry name" value="Cytochrome P450"/>
    <property type="match status" value="1"/>
</dbReference>
<sequence length="379" mass="42062">MKFDPTGRTPVDFADELHEMGCPIIHGPDGEVIVVGHEEAMAIANDPEHFSSAVSAHLQLPNGLDGAEHTSFRSLIDTYLAPSEVERYAESFREVAQKVVAQALKNGSADAVGQLGARYAVRAMMVWLGWPEHLEQRLLDWVMSNIAASRSGDREKIAQVAADFDQIISEVVEPRLKAPESFNDVTTQLVMDEQLGRRLEFPEIVSILRNWTGGDLTSMALCIGVICHGLAHDASLQGWLRSTPEAAEYEAVMDELLRLDNPFVSNRRVTTCPVSIDEVDLPEGQRIYLHWTGANRDPRVFNGSFDPHSHAEDNLVWGSGPHVCPGRSLSMLELRIFFTELLDAAIILRVRGEEQAGERGVHPTGGWRQLPVRLLARQH</sequence>
<accession>A0A6B8VYU5</accession>
<dbReference type="GO" id="GO:0016705">
    <property type="term" value="F:oxidoreductase activity, acting on paired donors, with incorporation or reduction of molecular oxygen"/>
    <property type="evidence" value="ECO:0007669"/>
    <property type="project" value="InterPro"/>
</dbReference>
<evidence type="ECO:0000256" key="5">
    <source>
        <dbReference type="ARBA" id="ARBA00023004"/>
    </source>
</evidence>
<evidence type="ECO:0000313" key="9">
    <source>
        <dbReference type="Proteomes" id="UP000424462"/>
    </source>
</evidence>
<evidence type="ECO:0000313" key="8">
    <source>
        <dbReference type="EMBL" id="QGU08199.1"/>
    </source>
</evidence>
<dbReference type="RefSeq" id="WP_231598759.1">
    <property type="nucleotide sequence ID" value="NZ_CP046455.1"/>
</dbReference>
<keyword evidence="5 7" id="KW-0408">Iron</keyword>
<comment type="similarity">
    <text evidence="1 7">Belongs to the cytochrome P450 family.</text>
</comment>
<organism evidence="8 9">
    <name type="scientific">Corynebacterium occultum</name>
    <dbReference type="NCBI Taxonomy" id="2675219"/>
    <lineage>
        <taxon>Bacteria</taxon>
        <taxon>Bacillati</taxon>
        <taxon>Actinomycetota</taxon>
        <taxon>Actinomycetes</taxon>
        <taxon>Mycobacteriales</taxon>
        <taxon>Corynebacteriaceae</taxon>
        <taxon>Corynebacterium</taxon>
    </lineage>
</organism>
<evidence type="ECO:0000256" key="3">
    <source>
        <dbReference type="ARBA" id="ARBA00022723"/>
    </source>
</evidence>
<dbReference type="SUPFAM" id="SSF48264">
    <property type="entry name" value="Cytochrome P450"/>
    <property type="match status" value="1"/>
</dbReference>
<name>A0A6B8VYU5_9CORY</name>
<evidence type="ECO:0000256" key="6">
    <source>
        <dbReference type="ARBA" id="ARBA00023033"/>
    </source>
</evidence>
<evidence type="ECO:0000256" key="2">
    <source>
        <dbReference type="ARBA" id="ARBA00022617"/>
    </source>
</evidence>
<keyword evidence="6 7" id="KW-0503">Monooxygenase</keyword>
<dbReference type="PRINTS" id="PR00359">
    <property type="entry name" value="BP450"/>
</dbReference>
<dbReference type="PROSITE" id="PS00086">
    <property type="entry name" value="CYTOCHROME_P450"/>
    <property type="match status" value="1"/>
</dbReference>
<dbReference type="KEGG" id="cok:COCCU_11490"/>
<dbReference type="EMBL" id="CP046455">
    <property type="protein sequence ID" value="QGU08199.1"/>
    <property type="molecule type" value="Genomic_DNA"/>
</dbReference>
<proteinExistence type="inferred from homology"/>
<dbReference type="GO" id="GO:0004497">
    <property type="term" value="F:monooxygenase activity"/>
    <property type="evidence" value="ECO:0007669"/>
    <property type="project" value="UniProtKB-KW"/>
</dbReference>
<dbReference type="Proteomes" id="UP000424462">
    <property type="component" value="Chromosome"/>
</dbReference>
<dbReference type="InterPro" id="IPR001128">
    <property type="entry name" value="Cyt_P450"/>
</dbReference>
<dbReference type="InterPro" id="IPR036396">
    <property type="entry name" value="Cyt_P450_sf"/>
</dbReference>
<dbReference type="Pfam" id="PF00067">
    <property type="entry name" value="p450"/>
    <property type="match status" value="1"/>
</dbReference>
<keyword evidence="2 7" id="KW-0349">Heme</keyword>
<dbReference type="InterPro" id="IPR017972">
    <property type="entry name" value="Cyt_P450_CS"/>
</dbReference>
<dbReference type="EC" id="1.14.-.-" evidence="8"/>
<evidence type="ECO:0000256" key="4">
    <source>
        <dbReference type="ARBA" id="ARBA00023002"/>
    </source>
</evidence>
<keyword evidence="4 7" id="KW-0560">Oxidoreductase</keyword>
<gene>
    <name evidence="8" type="ORF">COCCU_11490</name>
</gene>
<evidence type="ECO:0000256" key="1">
    <source>
        <dbReference type="ARBA" id="ARBA00010617"/>
    </source>
</evidence>
<dbReference type="GO" id="GO:0005506">
    <property type="term" value="F:iron ion binding"/>
    <property type="evidence" value="ECO:0007669"/>
    <property type="project" value="InterPro"/>
</dbReference>
<protein>
    <submittedName>
        <fullName evidence="8">Cytochrome P450-terp</fullName>
        <ecNumber evidence="8">1.14.-.-</ecNumber>
    </submittedName>
</protein>